<organism evidence="1 2">
    <name type="scientific">Persea americana</name>
    <name type="common">Avocado</name>
    <dbReference type="NCBI Taxonomy" id="3435"/>
    <lineage>
        <taxon>Eukaryota</taxon>
        <taxon>Viridiplantae</taxon>
        <taxon>Streptophyta</taxon>
        <taxon>Embryophyta</taxon>
        <taxon>Tracheophyta</taxon>
        <taxon>Spermatophyta</taxon>
        <taxon>Magnoliopsida</taxon>
        <taxon>Magnoliidae</taxon>
        <taxon>Laurales</taxon>
        <taxon>Lauraceae</taxon>
        <taxon>Persea</taxon>
    </lineage>
</organism>
<evidence type="ECO:0000313" key="1">
    <source>
        <dbReference type="EMBL" id="KAJ8617360.1"/>
    </source>
</evidence>
<proteinExistence type="predicted"/>
<gene>
    <name evidence="1" type="ORF">MRB53_013546</name>
</gene>
<reference evidence="1 2" key="1">
    <citation type="journal article" date="2022" name="Hortic Res">
        <title>A haplotype resolved chromosomal level avocado genome allows analysis of novel avocado genes.</title>
        <authorList>
            <person name="Nath O."/>
            <person name="Fletcher S.J."/>
            <person name="Hayward A."/>
            <person name="Shaw L.M."/>
            <person name="Masouleh A.K."/>
            <person name="Furtado A."/>
            <person name="Henry R.J."/>
            <person name="Mitter N."/>
        </authorList>
    </citation>
    <scope>NUCLEOTIDE SEQUENCE [LARGE SCALE GENOMIC DNA]</scope>
    <source>
        <strain evidence="2">cv. Hass</strain>
    </source>
</reference>
<comment type="caution">
    <text evidence="1">The sequence shown here is derived from an EMBL/GenBank/DDBJ whole genome shotgun (WGS) entry which is preliminary data.</text>
</comment>
<evidence type="ECO:0000313" key="2">
    <source>
        <dbReference type="Proteomes" id="UP001234297"/>
    </source>
</evidence>
<protein>
    <submittedName>
        <fullName evidence="1">Uncharacterized protein</fullName>
    </submittedName>
</protein>
<sequence length="123" mass="14057">MKSNPLRFIVSNLSEQPNDGFAKILLDLDRKMHGESSMEWHRETCNESMPNLLEECRSEQQLLKLHLQKSHKKISSGSVDNAKTMEIQKALVVLKISQGSSVSLNQSLKRLAMNLHNNVVWCR</sequence>
<keyword evidence="2" id="KW-1185">Reference proteome</keyword>
<dbReference type="Proteomes" id="UP001234297">
    <property type="component" value="Chromosome 4"/>
</dbReference>
<dbReference type="EMBL" id="CM056812">
    <property type="protein sequence ID" value="KAJ8617360.1"/>
    <property type="molecule type" value="Genomic_DNA"/>
</dbReference>
<accession>A0ACC2K8E1</accession>
<name>A0ACC2K8E1_PERAE</name>